<evidence type="ECO:0000256" key="6">
    <source>
        <dbReference type="ARBA" id="ARBA00022692"/>
    </source>
</evidence>
<keyword evidence="13" id="KW-0437">Light-harvesting polypeptide</keyword>
<dbReference type="Gene3D" id="4.10.220.20">
    <property type="entry name" value="Light-harvesting complex"/>
    <property type="match status" value="1"/>
</dbReference>
<dbReference type="Proteomes" id="UP000033220">
    <property type="component" value="Chromosome DSM 122"/>
</dbReference>
<keyword evidence="4" id="KW-0148">Chlorophyll</keyword>
<keyword evidence="17" id="KW-1185">Reference proteome</keyword>
<evidence type="ECO:0000313" key="17">
    <source>
        <dbReference type="Proteomes" id="UP000033220"/>
    </source>
</evidence>
<evidence type="ECO:0000256" key="4">
    <source>
        <dbReference type="ARBA" id="ARBA00022494"/>
    </source>
</evidence>
<dbReference type="EMBL" id="HE663493">
    <property type="protein sequence ID" value="CCG08940.1"/>
    <property type="molecule type" value="Genomic_DNA"/>
</dbReference>
<dbReference type="GO" id="GO:0019684">
    <property type="term" value="P:photosynthesis, light reaction"/>
    <property type="evidence" value="ECO:0007669"/>
    <property type="project" value="InterPro"/>
</dbReference>
<dbReference type="Pfam" id="PF00556">
    <property type="entry name" value="LHC"/>
    <property type="match status" value="1"/>
</dbReference>
<dbReference type="GO" id="GO:0046872">
    <property type="term" value="F:metal ion binding"/>
    <property type="evidence" value="ECO:0007669"/>
    <property type="project" value="UniProtKB-KW"/>
</dbReference>
<dbReference type="AlphaFoldDB" id="H6SLS5"/>
<dbReference type="NCBIfam" id="NF040861">
    <property type="entry name" value="pufA_517_ASD"/>
    <property type="match status" value="1"/>
</dbReference>
<evidence type="ECO:0000256" key="9">
    <source>
        <dbReference type="ARBA" id="ARBA00022956"/>
    </source>
</evidence>
<dbReference type="HOGENOM" id="CLU_3122104_0_0_5"/>
<keyword evidence="10 14" id="KW-1133">Transmembrane helix</keyword>
<protein>
    <recommendedName>
        <fullName evidence="15">Antenna complex alpha/beta subunit domain-containing protein</fullName>
    </recommendedName>
</protein>
<dbReference type="KEGG" id="rpm:RSPPHO_02314"/>
<keyword evidence="3" id="KW-1003">Cell membrane</keyword>
<evidence type="ECO:0000256" key="11">
    <source>
        <dbReference type="ARBA" id="ARBA00022991"/>
    </source>
</evidence>
<dbReference type="GO" id="GO:0005886">
    <property type="term" value="C:plasma membrane"/>
    <property type="evidence" value="ECO:0007669"/>
    <property type="project" value="UniProtKB-SubCell"/>
</dbReference>
<dbReference type="GO" id="GO:0030077">
    <property type="term" value="C:plasma membrane light-harvesting complex"/>
    <property type="evidence" value="ECO:0007669"/>
    <property type="project" value="InterPro"/>
</dbReference>
<evidence type="ECO:0000256" key="12">
    <source>
        <dbReference type="ARBA" id="ARBA00023136"/>
    </source>
</evidence>
<evidence type="ECO:0000256" key="1">
    <source>
        <dbReference type="ARBA" id="ARBA00002455"/>
    </source>
</evidence>
<dbReference type="InterPro" id="IPR035889">
    <property type="entry name" value="Light-harvesting_complex"/>
</dbReference>
<sequence>MERKTMWRVWLLVNPAKALFASAAILVTVVTIIHLFVLGGPLSQHLLKGFIEKGL</sequence>
<keyword evidence="6 14" id="KW-0812">Transmembrane</keyword>
<evidence type="ECO:0000256" key="3">
    <source>
        <dbReference type="ARBA" id="ARBA00022475"/>
    </source>
</evidence>
<evidence type="ECO:0000256" key="10">
    <source>
        <dbReference type="ARBA" id="ARBA00022989"/>
    </source>
</evidence>
<gene>
    <name evidence="16" type="ORF">RSPPHO_02314</name>
</gene>
<keyword evidence="7" id="KW-0479">Metal-binding</keyword>
<evidence type="ECO:0000256" key="2">
    <source>
        <dbReference type="ARBA" id="ARBA00004249"/>
    </source>
</evidence>
<evidence type="ECO:0000259" key="15">
    <source>
        <dbReference type="Pfam" id="PF00556"/>
    </source>
</evidence>
<keyword evidence="8" id="KW-0460">Magnesium</keyword>
<proteinExistence type="predicted"/>
<reference evidence="16 17" key="1">
    <citation type="submission" date="2012-02" db="EMBL/GenBank/DDBJ databases">
        <title>Shotgun genome sequence of Phaeospirillum photometricum DSM 122.</title>
        <authorList>
            <person name="Duquesne K."/>
            <person name="Sturgis J."/>
        </authorList>
    </citation>
    <scope>NUCLEOTIDE SEQUENCE [LARGE SCALE GENOMIC DNA]</scope>
    <source>
        <strain evidence="17">DSM122</strain>
    </source>
</reference>
<dbReference type="InterPro" id="IPR000066">
    <property type="entry name" value="Antenna_a/b"/>
</dbReference>
<feature type="domain" description="Antenna complex alpha/beta subunit" evidence="15">
    <location>
        <begin position="6"/>
        <end position="38"/>
    </location>
</feature>
<evidence type="ECO:0000256" key="8">
    <source>
        <dbReference type="ARBA" id="ARBA00022842"/>
    </source>
</evidence>
<accession>H6SLS5</accession>
<dbReference type="GO" id="GO:0042314">
    <property type="term" value="F:bacteriochlorophyll binding"/>
    <property type="evidence" value="ECO:0007669"/>
    <property type="project" value="UniProtKB-KW"/>
</dbReference>
<evidence type="ECO:0000256" key="13">
    <source>
        <dbReference type="ARBA" id="ARBA00023243"/>
    </source>
</evidence>
<evidence type="ECO:0000313" key="16">
    <source>
        <dbReference type="EMBL" id="CCG08940.1"/>
    </source>
</evidence>
<keyword evidence="5" id="KW-0042">Antenna complex</keyword>
<evidence type="ECO:0000256" key="7">
    <source>
        <dbReference type="ARBA" id="ARBA00022723"/>
    </source>
</evidence>
<organism evidence="16 17">
    <name type="scientific">Pararhodospirillum photometricum DSM 122</name>
    <dbReference type="NCBI Taxonomy" id="1150469"/>
    <lineage>
        <taxon>Bacteria</taxon>
        <taxon>Pseudomonadati</taxon>
        <taxon>Pseudomonadota</taxon>
        <taxon>Alphaproteobacteria</taxon>
        <taxon>Rhodospirillales</taxon>
        <taxon>Rhodospirillaceae</taxon>
        <taxon>Pararhodospirillum</taxon>
    </lineage>
</organism>
<dbReference type="STRING" id="1150469.RSPPHO_02314"/>
<evidence type="ECO:0000256" key="14">
    <source>
        <dbReference type="SAM" id="Phobius"/>
    </source>
</evidence>
<dbReference type="PATRIC" id="fig|1150469.3.peg.2607"/>
<keyword evidence="9" id="KW-0076">Bacteriochlorophyll</keyword>
<feature type="transmembrane region" description="Helical" evidence="14">
    <location>
        <begin position="20"/>
        <end position="38"/>
    </location>
</feature>
<keyword evidence="12 14" id="KW-0472">Membrane</keyword>
<evidence type="ECO:0000256" key="5">
    <source>
        <dbReference type="ARBA" id="ARBA00022549"/>
    </source>
</evidence>
<dbReference type="InterPro" id="IPR018332">
    <property type="entry name" value="Antenna_alpha"/>
</dbReference>
<name>H6SLS5_PARPM</name>
<comment type="subcellular location">
    <subcellularLocation>
        <location evidence="2">Cell inner membrane</location>
        <topology evidence="2">Single-pass type II membrane protein</topology>
    </subcellularLocation>
</comment>
<keyword evidence="11" id="KW-0157">Chromophore</keyword>
<comment type="function">
    <text evidence="1">Antenna complexes are light-harvesting systems, which transfer the excitation energy to the reaction centers.</text>
</comment>
<dbReference type="SUPFAM" id="SSF56918">
    <property type="entry name" value="Light-harvesting complex subunits"/>
    <property type="match status" value="1"/>
</dbReference>